<keyword evidence="2" id="KW-1133">Transmembrane helix</keyword>
<dbReference type="CDD" id="cd10449">
    <property type="entry name" value="GIY-YIG_SLX1_like"/>
    <property type="match status" value="1"/>
</dbReference>
<dbReference type="Gene3D" id="3.40.1440.10">
    <property type="entry name" value="GIY-YIG endonuclease"/>
    <property type="match status" value="1"/>
</dbReference>
<evidence type="ECO:0000313" key="5">
    <source>
        <dbReference type="Proteomes" id="UP000176241"/>
    </source>
</evidence>
<dbReference type="PANTHER" id="PTHR34477:SF5">
    <property type="entry name" value="BSL5627 PROTEIN"/>
    <property type="match status" value="1"/>
</dbReference>
<dbReference type="AlphaFoldDB" id="A0A1G1Y1F8"/>
<dbReference type="PROSITE" id="PS50164">
    <property type="entry name" value="GIY_YIG"/>
    <property type="match status" value="1"/>
</dbReference>
<gene>
    <name evidence="4" type="ORF">A2731_03240</name>
</gene>
<feature type="transmembrane region" description="Helical" evidence="2">
    <location>
        <begin position="87"/>
        <end position="113"/>
    </location>
</feature>
<dbReference type="InterPro" id="IPR045584">
    <property type="entry name" value="Pilin-like"/>
</dbReference>
<dbReference type="PANTHER" id="PTHR34477">
    <property type="entry name" value="UPF0213 PROTEIN YHBQ"/>
    <property type="match status" value="1"/>
</dbReference>
<evidence type="ECO:0000256" key="2">
    <source>
        <dbReference type="SAM" id="Phobius"/>
    </source>
</evidence>
<feature type="domain" description="GIY-YIG" evidence="3">
    <location>
        <begin position="1"/>
        <end position="78"/>
    </location>
</feature>
<dbReference type="InterPro" id="IPR050190">
    <property type="entry name" value="UPF0213_domain"/>
</dbReference>
<proteinExistence type="inferred from homology"/>
<evidence type="ECO:0000259" key="3">
    <source>
        <dbReference type="PROSITE" id="PS50164"/>
    </source>
</evidence>
<dbReference type="SUPFAM" id="SSF82771">
    <property type="entry name" value="GIY-YIG endonuclease"/>
    <property type="match status" value="1"/>
</dbReference>
<sequence length="227" mass="25954">MYYVYVLIGNKNDQMYIGSTSNLERRLREHNNGHEISTKKYMPWKLQYYEAYKTEELARVREKNLKQHGNAKRELKKRIGLAINKSGVGFTLLEVLVVMTIVFVLFGIGLPLYNSVRENIALKNYSYEIVNALRLAQNRAITSQDGTNHGVYFYNKDYVLFGNQWSSPTYTKPYHINNGIQITNGVGSEIIFNRLDGTTNDQLIVITASNGNQRTIKIESTGSISIL</sequence>
<accession>A0A1G1Y1F8</accession>
<keyword evidence="2" id="KW-0812">Transmembrane</keyword>
<comment type="similarity">
    <text evidence="1">Belongs to the UPF0213 family.</text>
</comment>
<name>A0A1G1Y1F8_9BACT</name>
<evidence type="ECO:0000313" key="4">
    <source>
        <dbReference type="EMBL" id="OGY46173.1"/>
    </source>
</evidence>
<dbReference type="InterPro" id="IPR035901">
    <property type="entry name" value="GIY-YIG_endonuc_sf"/>
</dbReference>
<dbReference type="Pfam" id="PF01541">
    <property type="entry name" value="GIY-YIG"/>
    <property type="match status" value="1"/>
</dbReference>
<protein>
    <recommendedName>
        <fullName evidence="3">GIY-YIG domain-containing protein</fullName>
    </recommendedName>
</protein>
<dbReference type="EMBL" id="MHIC01000001">
    <property type="protein sequence ID" value="OGY46173.1"/>
    <property type="molecule type" value="Genomic_DNA"/>
</dbReference>
<reference evidence="4 5" key="1">
    <citation type="journal article" date="2016" name="Nat. Commun.">
        <title>Thousands of microbial genomes shed light on interconnected biogeochemical processes in an aquifer system.</title>
        <authorList>
            <person name="Anantharaman K."/>
            <person name="Brown C.T."/>
            <person name="Hug L.A."/>
            <person name="Sharon I."/>
            <person name="Castelle C.J."/>
            <person name="Probst A.J."/>
            <person name="Thomas B.C."/>
            <person name="Singh A."/>
            <person name="Wilkins M.J."/>
            <person name="Karaoz U."/>
            <person name="Brodie E.L."/>
            <person name="Williams K.H."/>
            <person name="Hubbard S.S."/>
            <person name="Banfield J.F."/>
        </authorList>
    </citation>
    <scope>NUCLEOTIDE SEQUENCE [LARGE SCALE GENOMIC DNA]</scope>
</reference>
<dbReference type="STRING" id="1797533.A2731_03240"/>
<dbReference type="Proteomes" id="UP000176241">
    <property type="component" value="Unassembled WGS sequence"/>
</dbReference>
<comment type="caution">
    <text evidence="4">The sequence shown here is derived from an EMBL/GenBank/DDBJ whole genome shotgun (WGS) entry which is preliminary data.</text>
</comment>
<organism evidence="4 5">
    <name type="scientific">Candidatus Buchananbacteria bacterium RIFCSPHIGHO2_01_FULL_39_8</name>
    <dbReference type="NCBI Taxonomy" id="1797533"/>
    <lineage>
        <taxon>Bacteria</taxon>
        <taxon>Candidatus Buchananiibacteriota</taxon>
    </lineage>
</organism>
<dbReference type="SUPFAM" id="SSF54523">
    <property type="entry name" value="Pili subunits"/>
    <property type="match status" value="1"/>
</dbReference>
<dbReference type="InterPro" id="IPR000305">
    <property type="entry name" value="GIY-YIG_endonuc"/>
</dbReference>
<evidence type="ECO:0000256" key="1">
    <source>
        <dbReference type="ARBA" id="ARBA00007435"/>
    </source>
</evidence>
<keyword evidence="2" id="KW-0472">Membrane</keyword>
<dbReference type="Gene3D" id="3.30.700.10">
    <property type="entry name" value="Glycoprotein, Type 4 Pilin"/>
    <property type="match status" value="1"/>
</dbReference>